<dbReference type="GO" id="GO:0008173">
    <property type="term" value="F:RNA methyltransferase activity"/>
    <property type="evidence" value="ECO:0007669"/>
    <property type="project" value="InterPro"/>
</dbReference>
<dbReference type="SUPFAM" id="SSF53335">
    <property type="entry name" value="S-adenosyl-L-methionine-dependent methyltransferases"/>
    <property type="match status" value="1"/>
</dbReference>
<protein>
    <submittedName>
        <fullName evidence="6">23S rRNA (Uracil(1939)-C(5))-methyltransferase RlmD</fullName>
        <ecNumber evidence="6">2.1.1.190</ecNumber>
    </submittedName>
</protein>
<evidence type="ECO:0000256" key="5">
    <source>
        <dbReference type="PROSITE-ProRule" id="PRU10015"/>
    </source>
</evidence>
<dbReference type="KEGG" id="spoa:EQM13_16415"/>
<feature type="active site" description="Nucleophile" evidence="4">
    <location>
        <position position="435"/>
    </location>
</feature>
<dbReference type="InterPro" id="IPR030390">
    <property type="entry name" value="MeTrfase_TrmA_AS"/>
</dbReference>
<keyword evidence="3 4" id="KW-0949">S-adenosyl-L-methionine</keyword>
<evidence type="ECO:0000313" key="7">
    <source>
        <dbReference type="Proteomes" id="UP000287969"/>
    </source>
</evidence>
<dbReference type="NCBIfam" id="TIGR00479">
    <property type="entry name" value="rumA"/>
    <property type="match status" value="1"/>
</dbReference>
<proteinExistence type="inferred from homology"/>
<dbReference type="Gene3D" id="2.40.50.1070">
    <property type="match status" value="1"/>
</dbReference>
<dbReference type="CDD" id="cd02440">
    <property type="entry name" value="AdoMet_MTases"/>
    <property type="match status" value="1"/>
</dbReference>
<dbReference type="PROSITE" id="PS01230">
    <property type="entry name" value="TRMA_1"/>
    <property type="match status" value="1"/>
</dbReference>
<dbReference type="PROSITE" id="PS51687">
    <property type="entry name" value="SAM_MT_RNA_M5U"/>
    <property type="match status" value="1"/>
</dbReference>
<keyword evidence="2 4" id="KW-0808">Transferase</keyword>
<evidence type="ECO:0000256" key="2">
    <source>
        <dbReference type="ARBA" id="ARBA00022679"/>
    </source>
</evidence>
<feature type="binding site" evidence="4">
    <location>
        <position position="363"/>
    </location>
    <ligand>
        <name>S-adenosyl-L-methionine</name>
        <dbReference type="ChEBI" id="CHEBI:59789"/>
    </ligand>
</feature>
<dbReference type="InterPro" id="IPR012340">
    <property type="entry name" value="NA-bd_OB-fold"/>
</dbReference>
<dbReference type="PANTHER" id="PTHR11061:SF30">
    <property type="entry name" value="TRNA (URACIL(54)-C(5))-METHYLTRANSFERASE"/>
    <property type="match status" value="1"/>
</dbReference>
<dbReference type="OrthoDB" id="9804590at2"/>
<keyword evidence="7" id="KW-1185">Reference proteome</keyword>
<accession>A0A410QHR3</accession>
<feature type="binding site" evidence="4">
    <location>
        <position position="342"/>
    </location>
    <ligand>
        <name>S-adenosyl-L-methionine</name>
        <dbReference type="ChEBI" id="CHEBI:59789"/>
    </ligand>
</feature>
<evidence type="ECO:0000256" key="1">
    <source>
        <dbReference type="ARBA" id="ARBA00022603"/>
    </source>
</evidence>
<dbReference type="EMBL" id="CP035282">
    <property type="protein sequence ID" value="QAT63500.1"/>
    <property type="molecule type" value="Genomic_DNA"/>
</dbReference>
<organism evidence="6 7">
    <name type="scientific">Acidilutibacter cellobiosedens</name>
    <dbReference type="NCBI Taxonomy" id="2507161"/>
    <lineage>
        <taxon>Bacteria</taxon>
        <taxon>Bacillati</taxon>
        <taxon>Bacillota</taxon>
        <taxon>Tissierellia</taxon>
        <taxon>Tissierellales</taxon>
        <taxon>Acidilutibacteraceae</taxon>
        <taxon>Acidilutibacter</taxon>
    </lineage>
</organism>
<dbReference type="GO" id="GO:0008757">
    <property type="term" value="F:S-adenosylmethionine-dependent methyltransferase activity"/>
    <property type="evidence" value="ECO:0007669"/>
    <property type="project" value="UniProtKB-ARBA"/>
</dbReference>
<evidence type="ECO:0000256" key="3">
    <source>
        <dbReference type="ARBA" id="ARBA00022691"/>
    </source>
</evidence>
<dbReference type="Gene3D" id="3.40.50.150">
    <property type="entry name" value="Vaccinia Virus protein VP39"/>
    <property type="match status" value="1"/>
</dbReference>
<dbReference type="PANTHER" id="PTHR11061">
    <property type="entry name" value="RNA M5U METHYLTRANSFERASE"/>
    <property type="match status" value="1"/>
</dbReference>
<dbReference type="GO" id="GO:0001510">
    <property type="term" value="P:RNA methylation"/>
    <property type="evidence" value="ECO:0007669"/>
    <property type="project" value="UniProtKB-ARBA"/>
</dbReference>
<evidence type="ECO:0000256" key="4">
    <source>
        <dbReference type="PROSITE-ProRule" id="PRU01024"/>
    </source>
</evidence>
<dbReference type="SUPFAM" id="SSF50249">
    <property type="entry name" value="Nucleic acid-binding proteins"/>
    <property type="match status" value="1"/>
</dbReference>
<dbReference type="GO" id="GO:0006396">
    <property type="term" value="P:RNA processing"/>
    <property type="evidence" value="ECO:0007669"/>
    <property type="project" value="InterPro"/>
</dbReference>
<reference evidence="7" key="1">
    <citation type="submission" date="2019-01" db="EMBL/GenBank/DDBJ databases">
        <title>Draft genomes of a novel of Sporanaerobacter strains.</title>
        <authorList>
            <person name="Ma S."/>
        </authorList>
    </citation>
    <scope>NUCLEOTIDE SEQUENCE [LARGE SCALE GENOMIC DNA]</scope>
    <source>
        <strain evidence="7">NJN-17</strain>
    </source>
</reference>
<keyword evidence="1 4" id="KW-0489">Methyltransferase</keyword>
<comment type="similarity">
    <text evidence="4">Belongs to the class I-like SAM-binding methyltransferase superfamily. RNA M5U methyltransferase family.</text>
</comment>
<dbReference type="Gene3D" id="2.40.50.140">
    <property type="entry name" value="Nucleic acid-binding proteins"/>
    <property type="match status" value="1"/>
</dbReference>
<feature type="binding site" evidence="4">
    <location>
        <position position="313"/>
    </location>
    <ligand>
        <name>S-adenosyl-L-methionine</name>
        <dbReference type="ChEBI" id="CHEBI:59789"/>
    </ligand>
</feature>
<dbReference type="InterPro" id="IPR029063">
    <property type="entry name" value="SAM-dependent_MTases_sf"/>
</dbReference>
<name>A0A410QHR3_9FIRM</name>
<sequence>MKIIKIRILHYVGYFILKRIIRTGGKVKRKKEIIEINIDKVIFPNKGIGNYNGRKVVVKGGIEGQQVRVLVKRKRKSHIDGNILGVVERAPIEKEAKCPHFKECGGCYYQTLSYEDELKIKTEGVKDLFDSSNIEMGEFLGIEESPQIKGYKNKMEYTFGDAFKDGDLVLGLHKRGRFYEISEVENCTIADKDFTTILQETSKYFREMNIPHYKKKNHIGVLRHLAIRKALSTGEILVNLVTSSQQELELNGFAEKLKNIKLDGHIVGFLHTTNDRVSDSIIPEKVEIIYGRDYITEELLGYKFKISPFSFFQTNTFGAERLYTTAREFAGDLRDKTIFDLYCGTGTISIIMSSSAKKVVGIEIEEEAVEMAKENLMLNEINNTEFICGDVLNQVDNLNERPNLIIIDPPRQGIHPKAINKIIDFNPEEFIYISCNPVTLVRDLRIFEDRNYRVKKVKIIDMFPRAGHVETVVLMSRK</sequence>
<dbReference type="EC" id="2.1.1.190" evidence="6"/>
<feature type="active site" evidence="5">
    <location>
        <position position="435"/>
    </location>
</feature>
<dbReference type="Pfam" id="PF05958">
    <property type="entry name" value="tRNA_U5-meth_tr"/>
    <property type="match status" value="1"/>
</dbReference>
<gene>
    <name evidence="6" type="primary">rlmD</name>
    <name evidence="6" type="ORF">EQM13_16415</name>
</gene>
<evidence type="ECO:0000313" key="6">
    <source>
        <dbReference type="EMBL" id="QAT63500.1"/>
    </source>
</evidence>
<dbReference type="InterPro" id="IPR010280">
    <property type="entry name" value="U5_MeTrfase_fam"/>
</dbReference>
<dbReference type="AlphaFoldDB" id="A0A410QHR3"/>
<feature type="binding site" evidence="4">
    <location>
        <position position="408"/>
    </location>
    <ligand>
        <name>S-adenosyl-L-methionine</name>
        <dbReference type="ChEBI" id="CHEBI:59789"/>
    </ligand>
</feature>
<dbReference type="Proteomes" id="UP000287969">
    <property type="component" value="Chromosome"/>
</dbReference>
<dbReference type="FunFam" id="3.40.50.150:FF:000009">
    <property type="entry name" value="23S rRNA (Uracil(1939)-C(5))-methyltransferase RlmD"/>
    <property type="match status" value="1"/>
</dbReference>